<dbReference type="InterPro" id="IPR035906">
    <property type="entry name" value="MetI-like_sf"/>
</dbReference>
<evidence type="ECO:0000313" key="10">
    <source>
        <dbReference type="Proteomes" id="UP000410984"/>
    </source>
</evidence>
<evidence type="ECO:0000256" key="2">
    <source>
        <dbReference type="ARBA" id="ARBA00022448"/>
    </source>
</evidence>
<dbReference type="PANTHER" id="PTHR30151:SF20">
    <property type="entry name" value="ABC TRANSPORTER PERMEASE PROTEIN HI_0355-RELATED"/>
    <property type="match status" value="1"/>
</dbReference>
<dbReference type="RefSeq" id="WP_142581174.1">
    <property type="nucleotide sequence ID" value="NZ_CABFPH010000001.1"/>
</dbReference>
<keyword evidence="6 7" id="KW-0472">Membrane</keyword>
<dbReference type="CDD" id="cd06261">
    <property type="entry name" value="TM_PBP2"/>
    <property type="match status" value="1"/>
</dbReference>
<evidence type="ECO:0000256" key="5">
    <source>
        <dbReference type="ARBA" id="ARBA00022989"/>
    </source>
</evidence>
<dbReference type="OrthoDB" id="9792509at2"/>
<dbReference type="GO" id="GO:0055085">
    <property type="term" value="P:transmembrane transport"/>
    <property type="evidence" value="ECO:0007669"/>
    <property type="project" value="InterPro"/>
</dbReference>
<evidence type="ECO:0000313" key="9">
    <source>
        <dbReference type="EMBL" id="VUD69589.1"/>
    </source>
</evidence>
<feature type="transmembrane region" description="Helical" evidence="7">
    <location>
        <begin position="164"/>
        <end position="193"/>
    </location>
</feature>
<dbReference type="Pfam" id="PF00528">
    <property type="entry name" value="BPD_transp_1"/>
    <property type="match status" value="1"/>
</dbReference>
<evidence type="ECO:0000256" key="7">
    <source>
        <dbReference type="RuleBase" id="RU363032"/>
    </source>
</evidence>
<evidence type="ECO:0000256" key="6">
    <source>
        <dbReference type="ARBA" id="ARBA00023136"/>
    </source>
</evidence>
<reference evidence="9 10" key="1">
    <citation type="submission" date="2019-06" db="EMBL/GenBank/DDBJ databases">
        <authorList>
            <person name="Rodrigo-Torres L."/>
            <person name="Arahal R. D."/>
            <person name="Lucena T."/>
        </authorList>
    </citation>
    <scope>NUCLEOTIDE SEQUENCE [LARGE SCALE GENOMIC DNA]</scope>
    <source>
        <strain evidence="9 10">SB0023/3</strain>
    </source>
</reference>
<name>A0A509E7R6_9HYPH</name>
<dbReference type="EMBL" id="CABFPH010000001">
    <property type="protein sequence ID" value="VUD69589.1"/>
    <property type="molecule type" value="Genomic_DNA"/>
</dbReference>
<keyword evidence="4 7" id="KW-0812">Transmembrane</keyword>
<keyword evidence="5 7" id="KW-1133">Transmembrane helix</keyword>
<gene>
    <name evidence="9" type="primary">ribX_1</name>
    <name evidence="9" type="ORF">MET9862_00142</name>
</gene>
<accession>A0A509E7R6</accession>
<dbReference type="Proteomes" id="UP000410984">
    <property type="component" value="Unassembled WGS sequence"/>
</dbReference>
<feature type="transmembrane region" description="Helical" evidence="7">
    <location>
        <begin position="124"/>
        <end position="143"/>
    </location>
</feature>
<feature type="domain" description="ABC transmembrane type-1" evidence="8">
    <location>
        <begin position="58"/>
        <end position="238"/>
    </location>
</feature>
<keyword evidence="3" id="KW-1003">Cell membrane</keyword>
<proteinExistence type="inferred from homology"/>
<comment type="similarity">
    <text evidence="7">Belongs to the binding-protein-dependent transport system permease family.</text>
</comment>
<evidence type="ECO:0000256" key="3">
    <source>
        <dbReference type="ARBA" id="ARBA00022475"/>
    </source>
</evidence>
<feature type="transmembrane region" description="Helical" evidence="7">
    <location>
        <begin position="213"/>
        <end position="234"/>
    </location>
</feature>
<feature type="transmembrane region" description="Helical" evidence="7">
    <location>
        <begin position="96"/>
        <end position="118"/>
    </location>
</feature>
<dbReference type="AlphaFoldDB" id="A0A509E7R6"/>
<evidence type="ECO:0000259" key="8">
    <source>
        <dbReference type="PROSITE" id="PS50928"/>
    </source>
</evidence>
<dbReference type="PANTHER" id="PTHR30151">
    <property type="entry name" value="ALKANE SULFONATE ABC TRANSPORTER-RELATED, MEMBRANE SUBUNIT"/>
    <property type="match status" value="1"/>
</dbReference>
<sequence>MRRLLDLLPPAATFLAIWAAWSYATGPGGLPSYLLPPPGAVARSLWDGLASGEFWPHIEFTLTATLSGYLLGSLAAVITGILVAESRLFERFVFPYIVAVQAMPKVALAPLILVWFGFGLASKVVLVGLICFFPLLVNTIGGIRRADPDLIAMARAFSRPGWWIFLHIKLPAAASAIFAGLEIGIVLALIGAVVGEFVASERGVGYLIGSATVNMNVAVMFAGVVILAAFGVLGSSLMRALQRRVVFWEGDRNDLPPAGRT</sequence>
<organism evidence="9 10">
    <name type="scientific">Methylobacterium symbioticum</name>
    <dbReference type="NCBI Taxonomy" id="2584084"/>
    <lineage>
        <taxon>Bacteria</taxon>
        <taxon>Pseudomonadati</taxon>
        <taxon>Pseudomonadota</taxon>
        <taxon>Alphaproteobacteria</taxon>
        <taxon>Hyphomicrobiales</taxon>
        <taxon>Methylobacteriaceae</taxon>
        <taxon>Methylobacterium</taxon>
    </lineage>
</organism>
<dbReference type="Gene3D" id="1.10.3720.10">
    <property type="entry name" value="MetI-like"/>
    <property type="match status" value="1"/>
</dbReference>
<evidence type="ECO:0000256" key="4">
    <source>
        <dbReference type="ARBA" id="ARBA00022692"/>
    </source>
</evidence>
<protein>
    <submittedName>
        <fullName evidence="9">Riboflavin transport system permease protein RibX</fullName>
    </submittedName>
</protein>
<feature type="transmembrane region" description="Helical" evidence="7">
    <location>
        <begin position="66"/>
        <end position="84"/>
    </location>
</feature>
<dbReference type="GO" id="GO:0005886">
    <property type="term" value="C:plasma membrane"/>
    <property type="evidence" value="ECO:0007669"/>
    <property type="project" value="UniProtKB-SubCell"/>
</dbReference>
<keyword evidence="2 7" id="KW-0813">Transport</keyword>
<dbReference type="InterPro" id="IPR000515">
    <property type="entry name" value="MetI-like"/>
</dbReference>
<evidence type="ECO:0000256" key="1">
    <source>
        <dbReference type="ARBA" id="ARBA00004651"/>
    </source>
</evidence>
<dbReference type="SUPFAM" id="SSF161098">
    <property type="entry name" value="MetI-like"/>
    <property type="match status" value="1"/>
</dbReference>
<comment type="subcellular location">
    <subcellularLocation>
        <location evidence="1 7">Cell membrane</location>
        <topology evidence="1 7">Multi-pass membrane protein</topology>
    </subcellularLocation>
</comment>
<keyword evidence="10" id="KW-1185">Reference proteome</keyword>
<dbReference type="PROSITE" id="PS50928">
    <property type="entry name" value="ABC_TM1"/>
    <property type="match status" value="1"/>
</dbReference>